<gene>
    <name evidence="1" type="ORF">PAHAL_2G264600</name>
</gene>
<sequence>MLQALLLKICHRRTLCLVHGHDQLPLEDSANMTKQYSFWPHIFRVCFEKAYCVTIYLFR</sequence>
<dbReference type="EMBL" id="CM008047">
    <property type="protein sequence ID" value="PVH64422.1"/>
    <property type="molecule type" value="Genomic_DNA"/>
</dbReference>
<accession>A0A2T8KQM5</accession>
<dbReference type="Gramene" id="PVH64422">
    <property type="protein sequence ID" value="PVH64422"/>
    <property type="gene ID" value="PAHAL_2G264600"/>
</dbReference>
<proteinExistence type="predicted"/>
<reference evidence="1" key="1">
    <citation type="submission" date="2018-04" db="EMBL/GenBank/DDBJ databases">
        <title>WGS assembly of Panicum hallii.</title>
        <authorList>
            <person name="Lovell J."/>
            <person name="Jenkins J."/>
            <person name="Lowry D."/>
            <person name="Mamidi S."/>
            <person name="Sreedasyam A."/>
            <person name="Weng X."/>
            <person name="Barry K."/>
            <person name="Bonette J."/>
            <person name="Campitelli B."/>
            <person name="Daum C."/>
            <person name="Gordon S."/>
            <person name="Gould B."/>
            <person name="Lipzen A."/>
            <person name="Macqueen A."/>
            <person name="Palacio-Mejia J."/>
            <person name="Plott C."/>
            <person name="Shakirov E."/>
            <person name="Shu S."/>
            <person name="Yoshinaga Y."/>
            <person name="Zane M."/>
            <person name="Rokhsar D."/>
            <person name="Grimwood J."/>
            <person name="Schmutz J."/>
            <person name="Juenger T."/>
        </authorList>
    </citation>
    <scope>NUCLEOTIDE SEQUENCE [LARGE SCALE GENOMIC DNA]</scope>
    <source>
        <strain evidence="1">FIL2</strain>
    </source>
</reference>
<organism evidence="1">
    <name type="scientific">Panicum hallii</name>
    <dbReference type="NCBI Taxonomy" id="206008"/>
    <lineage>
        <taxon>Eukaryota</taxon>
        <taxon>Viridiplantae</taxon>
        <taxon>Streptophyta</taxon>
        <taxon>Embryophyta</taxon>
        <taxon>Tracheophyta</taxon>
        <taxon>Spermatophyta</taxon>
        <taxon>Magnoliopsida</taxon>
        <taxon>Liliopsida</taxon>
        <taxon>Poales</taxon>
        <taxon>Poaceae</taxon>
        <taxon>PACMAD clade</taxon>
        <taxon>Panicoideae</taxon>
        <taxon>Panicodae</taxon>
        <taxon>Paniceae</taxon>
        <taxon>Panicinae</taxon>
        <taxon>Panicum</taxon>
        <taxon>Panicum sect. Panicum</taxon>
    </lineage>
</organism>
<dbReference type="Proteomes" id="UP000243499">
    <property type="component" value="Chromosome 2"/>
</dbReference>
<dbReference type="AlphaFoldDB" id="A0A2T8KQM5"/>
<evidence type="ECO:0000313" key="1">
    <source>
        <dbReference type="EMBL" id="PVH64422.1"/>
    </source>
</evidence>
<name>A0A2T8KQM5_9POAL</name>
<protein>
    <submittedName>
        <fullName evidence="1">Uncharacterized protein</fullName>
    </submittedName>
</protein>